<dbReference type="OrthoDB" id="4759734at2"/>
<keyword evidence="8" id="KW-0560">Oxidoreductase</keyword>
<comment type="similarity">
    <text evidence="2">Belongs to the fatty acid desaturase type 1 family. AlkB subfamily.</text>
</comment>
<dbReference type="InterPro" id="IPR005804">
    <property type="entry name" value="FA_desaturase_dom"/>
</dbReference>
<evidence type="ECO:0000313" key="15">
    <source>
        <dbReference type="Proteomes" id="UP000186684"/>
    </source>
</evidence>
<evidence type="ECO:0000256" key="7">
    <source>
        <dbReference type="ARBA" id="ARBA00022989"/>
    </source>
</evidence>
<organism evidence="14 15">
    <name type="scientific">Roseivivax lentus</name>
    <dbReference type="NCBI Taxonomy" id="633194"/>
    <lineage>
        <taxon>Bacteria</taxon>
        <taxon>Pseudomonadati</taxon>
        <taxon>Pseudomonadota</taxon>
        <taxon>Alphaproteobacteria</taxon>
        <taxon>Rhodobacterales</taxon>
        <taxon>Roseobacteraceae</taxon>
        <taxon>Roseivivax</taxon>
    </lineage>
</organism>
<keyword evidence="3" id="KW-1003">Cell membrane</keyword>
<keyword evidence="6" id="KW-0479">Metal-binding</keyword>
<keyword evidence="5 12" id="KW-0812">Transmembrane</keyword>
<evidence type="ECO:0000256" key="6">
    <source>
        <dbReference type="ARBA" id="ARBA00022723"/>
    </source>
</evidence>
<dbReference type="PANTHER" id="PTHR38674:SF1">
    <property type="entry name" value="ALKANE 1-MONOOXYGENASE 1"/>
    <property type="match status" value="1"/>
</dbReference>
<feature type="transmembrane region" description="Helical" evidence="12">
    <location>
        <begin position="198"/>
        <end position="227"/>
    </location>
</feature>
<reference evidence="15" key="1">
    <citation type="submission" date="2017-01" db="EMBL/GenBank/DDBJ databases">
        <authorList>
            <person name="Varghese N."/>
            <person name="Submissions S."/>
        </authorList>
    </citation>
    <scope>NUCLEOTIDE SEQUENCE [LARGE SCALE GENOMIC DNA]</scope>
    <source>
        <strain evidence="15">DSM 29430</strain>
    </source>
</reference>
<gene>
    <name evidence="14" type="ORF">SAMN05421759_102117</name>
</gene>
<name>A0A1N7KWD5_9RHOB</name>
<dbReference type="GO" id="GO:0004497">
    <property type="term" value="F:monooxygenase activity"/>
    <property type="evidence" value="ECO:0007669"/>
    <property type="project" value="UniProtKB-KW"/>
</dbReference>
<protein>
    <submittedName>
        <fullName evidence="14">Alkane 1-monooxygenase</fullName>
    </submittedName>
</protein>
<keyword evidence="9" id="KW-0408">Iron</keyword>
<evidence type="ECO:0000256" key="3">
    <source>
        <dbReference type="ARBA" id="ARBA00022475"/>
    </source>
</evidence>
<sequence length="342" mass="36457">MARFTIITLTGAALLALGLWQGGAWAGAGLFYITVFTFFMDKIAALAAPDAPEGTEFPAGHGLSVLLGVLHFPLLYGGAAVIASGLHGVAPSVLLFFGLALFLGQVSNSNAHELIHRAGRAPRRLGVAVYVSLLFGHHASAHPRVHHVHAATDRDPNSARLGEGFWHFAARAWRGSFREGLRAESALRATARRGLHPYAVYGAGALASLGAVALLLGPAGLLVYAGLCLYAQLQLLLSDYVQHYGLRRAATGPGKAAPIGPAHSWNAPQGFSSGLMLNAPRHSDHHAHPGRAYPGLRLDRAEMPILPYALPVMAVIALVPPLWRRVMDRRARQWAEPARRAA</sequence>
<dbReference type="AlphaFoldDB" id="A0A1N7KWD5"/>
<dbReference type="GO" id="GO:0046872">
    <property type="term" value="F:metal ion binding"/>
    <property type="evidence" value="ECO:0007669"/>
    <property type="project" value="UniProtKB-KW"/>
</dbReference>
<dbReference type="PANTHER" id="PTHR38674">
    <property type="entry name" value="ALKANE 1-MONOOXYGENASE 1"/>
    <property type="match status" value="1"/>
</dbReference>
<dbReference type="CDD" id="cd03512">
    <property type="entry name" value="Alkane-hydroxylase"/>
    <property type="match status" value="1"/>
</dbReference>
<evidence type="ECO:0000256" key="8">
    <source>
        <dbReference type="ARBA" id="ARBA00023002"/>
    </source>
</evidence>
<evidence type="ECO:0000313" key="14">
    <source>
        <dbReference type="EMBL" id="SIS65720.1"/>
    </source>
</evidence>
<dbReference type="GO" id="GO:0005886">
    <property type="term" value="C:plasma membrane"/>
    <property type="evidence" value="ECO:0007669"/>
    <property type="project" value="UniProtKB-SubCell"/>
</dbReference>
<keyword evidence="10 14" id="KW-0503">Monooxygenase</keyword>
<evidence type="ECO:0000256" key="2">
    <source>
        <dbReference type="ARBA" id="ARBA00010823"/>
    </source>
</evidence>
<dbReference type="GO" id="GO:0006629">
    <property type="term" value="P:lipid metabolic process"/>
    <property type="evidence" value="ECO:0007669"/>
    <property type="project" value="InterPro"/>
</dbReference>
<feature type="transmembrane region" description="Helical" evidence="12">
    <location>
        <begin position="74"/>
        <end position="103"/>
    </location>
</feature>
<evidence type="ECO:0000256" key="12">
    <source>
        <dbReference type="SAM" id="Phobius"/>
    </source>
</evidence>
<dbReference type="STRING" id="633194.SAMN05421759_102117"/>
<evidence type="ECO:0000256" key="11">
    <source>
        <dbReference type="ARBA" id="ARBA00023136"/>
    </source>
</evidence>
<evidence type="ECO:0000256" key="10">
    <source>
        <dbReference type="ARBA" id="ARBA00023033"/>
    </source>
</evidence>
<accession>A0A1N7KWD5</accession>
<keyword evidence="11 12" id="KW-0472">Membrane</keyword>
<keyword evidence="4" id="KW-0997">Cell inner membrane</keyword>
<dbReference type="Proteomes" id="UP000186684">
    <property type="component" value="Unassembled WGS sequence"/>
</dbReference>
<evidence type="ECO:0000256" key="9">
    <source>
        <dbReference type="ARBA" id="ARBA00023004"/>
    </source>
</evidence>
<feature type="transmembrane region" description="Helical" evidence="12">
    <location>
        <begin position="305"/>
        <end position="323"/>
    </location>
</feature>
<keyword evidence="7 12" id="KW-1133">Transmembrane helix</keyword>
<evidence type="ECO:0000256" key="4">
    <source>
        <dbReference type="ARBA" id="ARBA00022519"/>
    </source>
</evidence>
<evidence type="ECO:0000256" key="1">
    <source>
        <dbReference type="ARBA" id="ARBA00004429"/>
    </source>
</evidence>
<dbReference type="EMBL" id="FTOQ01000002">
    <property type="protein sequence ID" value="SIS65720.1"/>
    <property type="molecule type" value="Genomic_DNA"/>
</dbReference>
<comment type="subcellular location">
    <subcellularLocation>
        <location evidence="1">Cell inner membrane</location>
        <topology evidence="1">Multi-pass membrane protein</topology>
    </subcellularLocation>
</comment>
<dbReference type="Pfam" id="PF00487">
    <property type="entry name" value="FA_desaturase"/>
    <property type="match status" value="1"/>
</dbReference>
<proteinExistence type="inferred from homology"/>
<keyword evidence="15" id="KW-1185">Reference proteome</keyword>
<feature type="domain" description="Fatty acid desaturase" evidence="13">
    <location>
        <begin position="93"/>
        <end position="305"/>
    </location>
</feature>
<evidence type="ECO:0000256" key="5">
    <source>
        <dbReference type="ARBA" id="ARBA00022692"/>
    </source>
</evidence>
<dbReference type="InterPro" id="IPR033885">
    <property type="entry name" value="AlkB/XylM"/>
</dbReference>
<evidence type="ECO:0000259" key="13">
    <source>
        <dbReference type="Pfam" id="PF00487"/>
    </source>
</evidence>
<dbReference type="RefSeq" id="WP_076445372.1">
    <property type="nucleotide sequence ID" value="NZ_FTOQ01000002.1"/>
</dbReference>